<dbReference type="InterPro" id="IPR050266">
    <property type="entry name" value="AB_hydrolase_sf"/>
</dbReference>
<keyword evidence="2" id="KW-0378">Hydrolase</keyword>
<evidence type="ECO:0000259" key="1">
    <source>
        <dbReference type="Pfam" id="PF00561"/>
    </source>
</evidence>
<dbReference type="Proteomes" id="UP001221838">
    <property type="component" value="Unassembled WGS sequence"/>
</dbReference>
<dbReference type="InterPro" id="IPR029058">
    <property type="entry name" value="AB_hydrolase_fold"/>
</dbReference>
<dbReference type="PANTHER" id="PTHR43798">
    <property type="entry name" value="MONOACYLGLYCEROL LIPASE"/>
    <property type="match status" value="1"/>
</dbReference>
<gene>
    <name evidence="2" type="ORF">POL68_31285</name>
</gene>
<dbReference type="SUPFAM" id="SSF53474">
    <property type="entry name" value="alpha/beta-Hydrolases"/>
    <property type="match status" value="1"/>
</dbReference>
<dbReference type="PANTHER" id="PTHR43798:SF33">
    <property type="entry name" value="HYDROLASE, PUTATIVE (AFU_ORTHOLOGUE AFUA_2G14860)-RELATED"/>
    <property type="match status" value="1"/>
</dbReference>
<keyword evidence="3" id="KW-1185">Reference proteome</keyword>
<reference evidence="2 3" key="1">
    <citation type="submission" date="2022-11" db="EMBL/GenBank/DDBJ databases">
        <title>Minimal conservation of predation-associated metabolite biosynthetic gene clusters underscores biosynthetic potential of Myxococcota including descriptions for ten novel species: Archangium lansinium sp. nov., Myxococcus landrumus sp. nov., Nannocystis bai.</title>
        <authorList>
            <person name="Ahearne A."/>
            <person name="Stevens C."/>
            <person name="Dowd S."/>
        </authorList>
    </citation>
    <scope>NUCLEOTIDE SEQUENCE [LARGE SCALE GENOMIC DNA]</scope>
    <source>
        <strain evidence="2 3">NCWAL01</strain>
    </source>
</reference>
<keyword evidence="2" id="KW-0808">Transferase</keyword>
<sequence length="276" mass="31082">MLLHYRQLTKSPQSDWIVFFHGMGGDCSIFYKQIPAFQEHYNLLLIDLPGHGQSASLNGEEPVEFAARKVIELLEHLRIPPAHFMGVSLGTIVMQSVALLRPDRVKAMVLAGAAGRFLPWGQWLVKTSLTFPLVHVLPARVAYILFAHILLPRRNHRTSRALFIRVARGLRTADYRAWASVAYLPDRTYVQLAQRKNTIPKLYVSGAQDHMFLPTTRSFVEREALANLVVLPACGHVCNIEQAPRFNELALAFLQKYGALHGHGNDTKEVCLEPSK</sequence>
<comment type="caution">
    <text evidence="2">The sequence shown here is derived from an EMBL/GenBank/DDBJ whole genome shotgun (WGS) entry which is preliminary data.</text>
</comment>
<evidence type="ECO:0000313" key="3">
    <source>
        <dbReference type="Proteomes" id="UP001221838"/>
    </source>
</evidence>
<name>A0ABT5DH37_9BACT</name>
<dbReference type="Pfam" id="PF00561">
    <property type="entry name" value="Abhydrolase_1"/>
    <property type="match status" value="1"/>
</dbReference>
<proteinExistence type="predicted"/>
<evidence type="ECO:0000313" key="2">
    <source>
        <dbReference type="EMBL" id="MDC0712987.1"/>
    </source>
</evidence>
<organism evidence="2 3">
    <name type="scientific">Stigmatella ashevillensis</name>
    <dbReference type="NCBI Taxonomy" id="2995309"/>
    <lineage>
        <taxon>Bacteria</taxon>
        <taxon>Pseudomonadati</taxon>
        <taxon>Myxococcota</taxon>
        <taxon>Myxococcia</taxon>
        <taxon>Myxococcales</taxon>
        <taxon>Cystobacterineae</taxon>
        <taxon>Archangiaceae</taxon>
        <taxon>Stigmatella</taxon>
    </lineage>
</organism>
<protein>
    <submittedName>
        <fullName evidence="2">Alpha/beta hydrolase</fullName>
    </submittedName>
</protein>
<dbReference type="GO" id="GO:0016740">
    <property type="term" value="F:transferase activity"/>
    <property type="evidence" value="ECO:0007669"/>
    <property type="project" value="UniProtKB-KW"/>
</dbReference>
<feature type="domain" description="AB hydrolase-1" evidence="1">
    <location>
        <begin position="16"/>
        <end position="132"/>
    </location>
</feature>
<dbReference type="EMBL" id="JAQNDM010000002">
    <property type="protein sequence ID" value="MDC0712987.1"/>
    <property type="molecule type" value="Genomic_DNA"/>
</dbReference>
<dbReference type="GO" id="GO:0016787">
    <property type="term" value="F:hydrolase activity"/>
    <property type="evidence" value="ECO:0007669"/>
    <property type="project" value="UniProtKB-KW"/>
</dbReference>
<accession>A0ABT5DH37</accession>
<dbReference type="RefSeq" id="WP_272143165.1">
    <property type="nucleotide sequence ID" value="NZ_JAQNDM010000002.1"/>
</dbReference>
<dbReference type="Gene3D" id="3.40.50.1820">
    <property type="entry name" value="alpha/beta hydrolase"/>
    <property type="match status" value="1"/>
</dbReference>
<dbReference type="InterPro" id="IPR000073">
    <property type="entry name" value="AB_hydrolase_1"/>
</dbReference>